<dbReference type="PANTHER" id="PTHR34305:SF1">
    <property type="entry name" value="SWIM-TYPE DOMAIN-CONTAINING PROTEIN"/>
    <property type="match status" value="1"/>
</dbReference>
<protein>
    <recommendedName>
        <fullName evidence="1">HMG domain-containing protein</fullName>
    </recommendedName>
</protein>
<dbReference type="InterPro" id="IPR040648">
    <property type="entry name" value="HMGXB3_CxC4"/>
</dbReference>
<evidence type="ECO:0000313" key="3">
    <source>
        <dbReference type="Proteomes" id="UP000747399"/>
    </source>
</evidence>
<dbReference type="Pfam" id="PF18717">
    <property type="entry name" value="CxC4"/>
    <property type="match status" value="1"/>
</dbReference>
<keyword evidence="3" id="KW-1185">Reference proteome</keyword>
<proteinExistence type="predicted"/>
<gene>
    <name evidence="2" type="ORF">Vafri_22148</name>
</gene>
<accession>A0A8J4BVD6</accession>
<dbReference type="PANTHER" id="PTHR34305">
    <property type="entry name" value="EXPRESSED PROTEIN"/>
    <property type="match status" value="1"/>
</dbReference>
<reference evidence="2" key="1">
    <citation type="journal article" date="2021" name="Proc. Natl. Acad. Sci. U.S.A.">
        <title>Three genomes in the algal genus Volvox reveal the fate of a haploid sex-determining region after a transition to homothallism.</title>
        <authorList>
            <person name="Yamamoto K."/>
            <person name="Hamaji T."/>
            <person name="Kawai-Toyooka H."/>
            <person name="Matsuzaki R."/>
            <person name="Takahashi F."/>
            <person name="Nishimura Y."/>
            <person name="Kawachi M."/>
            <person name="Noguchi H."/>
            <person name="Minakuchi Y."/>
            <person name="Umen J.G."/>
            <person name="Toyoda A."/>
            <person name="Nozaki H."/>
        </authorList>
    </citation>
    <scope>NUCLEOTIDE SEQUENCE</scope>
    <source>
        <strain evidence="2">NIES-3780</strain>
    </source>
</reference>
<organism evidence="2 3">
    <name type="scientific">Volvox africanus</name>
    <dbReference type="NCBI Taxonomy" id="51714"/>
    <lineage>
        <taxon>Eukaryota</taxon>
        <taxon>Viridiplantae</taxon>
        <taxon>Chlorophyta</taxon>
        <taxon>core chlorophytes</taxon>
        <taxon>Chlorophyceae</taxon>
        <taxon>CS clade</taxon>
        <taxon>Chlamydomonadales</taxon>
        <taxon>Volvocaceae</taxon>
        <taxon>Volvox</taxon>
    </lineage>
</organism>
<feature type="domain" description="HMG" evidence="1">
    <location>
        <begin position="42"/>
        <end position="144"/>
    </location>
</feature>
<dbReference type="AlphaFoldDB" id="A0A8J4BVD6"/>
<comment type="caution">
    <text evidence="2">The sequence shown here is derived from an EMBL/GenBank/DDBJ whole genome shotgun (WGS) entry which is preliminary data.</text>
</comment>
<name>A0A8J4BVD6_9CHLO</name>
<evidence type="ECO:0000259" key="1">
    <source>
        <dbReference type="Pfam" id="PF18717"/>
    </source>
</evidence>
<dbReference type="EMBL" id="BNCO01000145">
    <property type="protein sequence ID" value="GIL68889.1"/>
    <property type="molecule type" value="Genomic_DNA"/>
</dbReference>
<sequence length="615" mass="69830">MDGCLSVHSVTKEPITSFFSSDVTGTRCYPELLTLPTVLEPVVHQDKVCECCGTPWSEAVVSNISCTREPIVYSLTWFKRVNIKRRTCKCGAVLEYPFSKNGMINLNNVDIFSHEALDRYSVEMTKTSLSFYAHWSAIVDTYELRELLPRGDISLHNFFVNKRAKFQEAWVNYIMLQHPDYSKAFRCQCPDADYCQELVADGIMLGPQKNRSQLFSNWGPGPESELLAGSLHAQRLLLPNKQDRLLVQRLFGKAPKGAPHGLDEDEYTSLLHRLDGKSITHYLAFIERNDGLVTSSATAHVTRLVCELATDSPVCTIAPGSVLTDLTNIITAQPTCRLPARAMQNLLINAPTLGQFLIGEGRPHGMILPAEARDLLVDIVGTSEACFKRADPALYSRATVVKAHKAQEAAAIEWNEPTNGWSPEEEFMRTGFYYPNLPIVRRTARYLSDFRSQRSGQTCTKYHYDSKNLAPGLFLIHCLRCFTCVGFHLMSQHESPQTLFEVLYTRWQAAPRLVVYDNSCHGHTYFLNREPAWVRDTRFLIDKMHYKGHSGCCEAYDIAKYPELSKYNSQLAEQRNSRLAILKSHCAYMTQPMFLLYVRFFLFMSAMLRVSQSQT</sequence>
<evidence type="ECO:0000313" key="2">
    <source>
        <dbReference type="EMBL" id="GIL68889.1"/>
    </source>
</evidence>
<dbReference type="Proteomes" id="UP000747399">
    <property type="component" value="Unassembled WGS sequence"/>
</dbReference>